<evidence type="ECO:0000313" key="3">
    <source>
        <dbReference type="EMBL" id="KKL65896.1"/>
    </source>
</evidence>
<accession>A0A0F9EI04</accession>
<sequence>FEAYCRANPRPCPLLERLGPGEALTRRLAVGADLRTDLPLYHVHLADGTIEEVPDVRCWWRDDLVAMLVGCSFSFEEALTRAGLPPRHVTEGGNVPMYRTSRETTPVGPFGGKLVVSMRPVPAERVSEAYEATAPFEQVHGAPIHHGDPSALGIADLARPDWGDAVTVGEDEVPVFWACGVTSQVALEAALRSGRVDLAITHAPGHMFIADVLNADFARGED</sequence>
<dbReference type="GO" id="GO:0006536">
    <property type="term" value="P:glutamate metabolic process"/>
    <property type="evidence" value="ECO:0007669"/>
    <property type="project" value="TreeGrafter"/>
</dbReference>
<feature type="non-terminal residue" evidence="3">
    <location>
        <position position="1"/>
    </location>
</feature>
<reference evidence="3" key="1">
    <citation type="journal article" date="2015" name="Nature">
        <title>Complex archaea that bridge the gap between prokaryotes and eukaryotes.</title>
        <authorList>
            <person name="Spang A."/>
            <person name="Saw J.H."/>
            <person name="Jorgensen S.L."/>
            <person name="Zaremba-Niedzwiedzka K."/>
            <person name="Martijn J."/>
            <person name="Lind A.E."/>
            <person name="van Eijk R."/>
            <person name="Schleper C."/>
            <person name="Guy L."/>
            <person name="Ettema T.J."/>
        </authorList>
    </citation>
    <scope>NUCLEOTIDE SEQUENCE</scope>
</reference>
<dbReference type="InterPro" id="IPR009906">
    <property type="entry name" value="D-Glu_cyclase"/>
</dbReference>
<evidence type="ECO:0008006" key="4">
    <source>
        <dbReference type="Google" id="ProtNLM"/>
    </source>
</evidence>
<comment type="similarity">
    <text evidence="1">Belongs to the D-glutamate cyclase family.</text>
</comment>
<dbReference type="Pfam" id="PF07286">
    <property type="entry name" value="D-Glu_cyclase"/>
    <property type="match status" value="1"/>
</dbReference>
<comment type="caution">
    <text evidence="3">The sequence shown here is derived from an EMBL/GenBank/DDBJ whole genome shotgun (WGS) entry which is preliminary data.</text>
</comment>
<dbReference type="Gene3D" id="3.40.1640.10">
    <property type="entry name" value="PSTPO5379-like"/>
    <property type="match status" value="1"/>
</dbReference>
<dbReference type="GO" id="GO:0047820">
    <property type="term" value="F:D-glutamate cyclase activity"/>
    <property type="evidence" value="ECO:0007669"/>
    <property type="project" value="TreeGrafter"/>
</dbReference>
<dbReference type="Gene3D" id="3.30.2040.10">
    <property type="entry name" value="PSTPO5379-like domain"/>
    <property type="match status" value="1"/>
</dbReference>
<dbReference type="PANTHER" id="PTHR32022">
    <property type="entry name" value="D-GLUTAMATE CYCLASE, MITOCHONDRIAL"/>
    <property type="match status" value="1"/>
</dbReference>
<dbReference type="AlphaFoldDB" id="A0A0F9EI04"/>
<dbReference type="FunFam" id="3.30.2040.10:FF:000001">
    <property type="entry name" value="D-glutamate cyclase, mitochondrial"/>
    <property type="match status" value="1"/>
</dbReference>
<organism evidence="3">
    <name type="scientific">marine sediment metagenome</name>
    <dbReference type="NCBI Taxonomy" id="412755"/>
    <lineage>
        <taxon>unclassified sequences</taxon>
        <taxon>metagenomes</taxon>
        <taxon>ecological metagenomes</taxon>
    </lineage>
</organism>
<evidence type="ECO:0000256" key="2">
    <source>
        <dbReference type="ARBA" id="ARBA00023239"/>
    </source>
</evidence>
<proteinExistence type="inferred from homology"/>
<dbReference type="PANTHER" id="PTHR32022:SF10">
    <property type="entry name" value="D-GLUTAMATE CYCLASE, MITOCHONDRIAL"/>
    <property type="match status" value="1"/>
</dbReference>
<evidence type="ECO:0000256" key="1">
    <source>
        <dbReference type="ARBA" id="ARBA00007896"/>
    </source>
</evidence>
<dbReference type="EMBL" id="LAZR01027384">
    <property type="protein sequence ID" value="KKL65896.1"/>
    <property type="molecule type" value="Genomic_DNA"/>
</dbReference>
<protein>
    <recommendedName>
        <fullName evidence="4">DUF1445 domain-containing protein</fullName>
    </recommendedName>
</protein>
<name>A0A0F9EI04_9ZZZZ</name>
<dbReference type="InterPro" id="IPR038021">
    <property type="entry name" value="Putative_hydro-lyase"/>
</dbReference>
<dbReference type="SUPFAM" id="SSF160920">
    <property type="entry name" value="PSTPO5379-like"/>
    <property type="match status" value="1"/>
</dbReference>
<keyword evidence="2" id="KW-0456">Lyase</keyword>
<gene>
    <name evidence="3" type="ORF">LCGC14_2150420</name>
</gene>